<feature type="domain" description="Mono-/di-acylglycerol lipase N-terminal" evidence="5">
    <location>
        <begin position="4"/>
        <end position="68"/>
    </location>
</feature>
<evidence type="ECO:0000313" key="6">
    <source>
        <dbReference type="EMBL" id="KAF5750003.1"/>
    </source>
</evidence>
<dbReference type="PANTHER" id="PTHR46398">
    <property type="entry name" value="ALPHA/BETA-HYDROLASES SUPERFAMILY PROTEIN"/>
    <property type="match status" value="1"/>
</dbReference>
<dbReference type="CDD" id="cd00519">
    <property type="entry name" value="Lipase_3"/>
    <property type="match status" value="1"/>
</dbReference>
<feature type="coiled-coil region" evidence="2">
    <location>
        <begin position="326"/>
        <end position="373"/>
    </location>
</feature>
<gene>
    <name evidence="6" type="ORF">HS088_TW03G00332</name>
</gene>
<reference evidence="6 7" key="1">
    <citation type="journal article" date="2020" name="Nat. Commun.">
        <title>Genome of Tripterygium wilfordii and identification of cytochrome P450 involved in triptolide biosynthesis.</title>
        <authorList>
            <person name="Tu L."/>
            <person name="Su P."/>
            <person name="Zhang Z."/>
            <person name="Gao L."/>
            <person name="Wang J."/>
            <person name="Hu T."/>
            <person name="Zhou J."/>
            <person name="Zhang Y."/>
            <person name="Zhao Y."/>
            <person name="Liu Y."/>
            <person name="Song Y."/>
            <person name="Tong Y."/>
            <person name="Lu Y."/>
            <person name="Yang J."/>
            <person name="Xu C."/>
            <person name="Jia M."/>
            <person name="Peters R.J."/>
            <person name="Huang L."/>
            <person name="Gao W."/>
        </authorList>
    </citation>
    <scope>NUCLEOTIDE SEQUENCE [LARGE SCALE GENOMIC DNA]</scope>
    <source>
        <strain evidence="7">cv. XIE 37</strain>
        <tissue evidence="6">Leaf</tissue>
    </source>
</reference>
<dbReference type="Pfam" id="PF03893">
    <property type="entry name" value="Lipase3_N"/>
    <property type="match status" value="1"/>
</dbReference>
<feature type="compositionally biased region" description="Polar residues" evidence="3">
    <location>
        <begin position="411"/>
        <end position="420"/>
    </location>
</feature>
<keyword evidence="7" id="KW-1185">Reference proteome</keyword>
<name>A0A7J7DUM8_TRIWF</name>
<dbReference type="FunCoup" id="A0A7J7DUM8">
    <property type="interactions" value="744"/>
</dbReference>
<feature type="region of interest" description="Disordered" evidence="3">
    <location>
        <begin position="386"/>
        <end position="420"/>
    </location>
</feature>
<evidence type="ECO:0000259" key="4">
    <source>
        <dbReference type="Pfam" id="PF01764"/>
    </source>
</evidence>
<dbReference type="GO" id="GO:0016787">
    <property type="term" value="F:hydrolase activity"/>
    <property type="evidence" value="ECO:0007669"/>
    <property type="project" value="UniProtKB-KW"/>
</dbReference>
<dbReference type="InterPro" id="IPR002921">
    <property type="entry name" value="Fungal_lipase-type"/>
</dbReference>
<sequence length="420" mass="47713">MSYFEYVAVLGFSRWAWKRCTYTGSDDSQSWPTATPQEFDPVPRICRLILAVYKTDLLNPKCSPEGGYRLDPDCLAKRVTYEDTQGRAPPYIIYVDHEHKEIVLAIRGLNLVKESDYKLLLDNRLGMQMLDDGYVHHGLLRSATWLLNQEGETLKRIWIENGREYTMVFAGHSLGSGVASLLTIIAINQREKLGNIPRDKIRCYAVAPARCMSLNLAVKYADVISSVVLQDDFLPRTPTPLEDIFKSIFCLPCLLQWTCLRDTLIPEGRKLRDPRRLYVPGRIYHIVERKFCSCGRYPPEVRTAIPVEGRFEHIVLSCNATSDHAIIWIEREAEKAKERMKESSAETITTPPKVQKLERLETIEKEHKDALQRAASLNIPHAVTTLEQEHKKDEAVSSKGTSLAGAKGKSHSTGGRTNWD</sequence>
<proteinExistence type="predicted"/>
<comment type="caution">
    <text evidence="6">The sequence shown here is derived from an EMBL/GenBank/DDBJ whole genome shotgun (WGS) entry which is preliminary data.</text>
</comment>
<dbReference type="GO" id="GO:0016042">
    <property type="term" value="P:lipid catabolic process"/>
    <property type="evidence" value="ECO:0007669"/>
    <property type="project" value="InterPro"/>
</dbReference>
<keyword evidence="2" id="KW-0175">Coiled coil</keyword>
<evidence type="ECO:0008006" key="8">
    <source>
        <dbReference type="Google" id="ProtNLM"/>
    </source>
</evidence>
<protein>
    <recommendedName>
        <fullName evidence="8">Calmodulin-binding heat-shock protein</fullName>
    </recommendedName>
</protein>
<dbReference type="AlphaFoldDB" id="A0A7J7DUM8"/>
<dbReference type="Proteomes" id="UP000593562">
    <property type="component" value="Unassembled WGS sequence"/>
</dbReference>
<feature type="compositionally biased region" description="Basic and acidic residues" evidence="3">
    <location>
        <begin position="387"/>
        <end position="396"/>
    </location>
</feature>
<dbReference type="Pfam" id="PF01764">
    <property type="entry name" value="Lipase_3"/>
    <property type="match status" value="1"/>
</dbReference>
<dbReference type="InterPro" id="IPR005592">
    <property type="entry name" value="Mono/diacylglycerol_lipase_N"/>
</dbReference>
<dbReference type="SUPFAM" id="SSF53474">
    <property type="entry name" value="alpha/beta-Hydrolases"/>
    <property type="match status" value="1"/>
</dbReference>
<accession>A0A7J7DUM8</accession>
<organism evidence="6 7">
    <name type="scientific">Tripterygium wilfordii</name>
    <name type="common">Thunder God vine</name>
    <dbReference type="NCBI Taxonomy" id="458696"/>
    <lineage>
        <taxon>Eukaryota</taxon>
        <taxon>Viridiplantae</taxon>
        <taxon>Streptophyta</taxon>
        <taxon>Embryophyta</taxon>
        <taxon>Tracheophyta</taxon>
        <taxon>Spermatophyta</taxon>
        <taxon>Magnoliopsida</taxon>
        <taxon>eudicotyledons</taxon>
        <taxon>Gunneridae</taxon>
        <taxon>Pentapetalae</taxon>
        <taxon>rosids</taxon>
        <taxon>fabids</taxon>
        <taxon>Celastrales</taxon>
        <taxon>Celastraceae</taxon>
        <taxon>Tripterygium</taxon>
    </lineage>
</organism>
<evidence type="ECO:0000256" key="2">
    <source>
        <dbReference type="SAM" id="Coils"/>
    </source>
</evidence>
<evidence type="ECO:0000256" key="3">
    <source>
        <dbReference type="SAM" id="MobiDB-lite"/>
    </source>
</evidence>
<evidence type="ECO:0000256" key="1">
    <source>
        <dbReference type="ARBA" id="ARBA00022801"/>
    </source>
</evidence>
<evidence type="ECO:0000313" key="7">
    <source>
        <dbReference type="Proteomes" id="UP000593562"/>
    </source>
</evidence>
<dbReference type="PANTHER" id="PTHR46398:SF7">
    <property type="entry name" value="ALPHA_BETA-HYDROLASES SUPERFAMILY PROTEIN"/>
    <property type="match status" value="1"/>
</dbReference>
<keyword evidence="1" id="KW-0378">Hydrolase</keyword>
<dbReference type="Gene3D" id="3.40.50.1820">
    <property type="entry name" value="alpha/beta hydrolase"/>
    <property type="match status" value="1"/>
</dbReference>
<feature type="domain" description="Fungal lipase-type" evidence="4">
    <location>
        <begin position="103"/>
        <end position="239"/>
    </location>
</feature>
<dbReference type="InterPro" id="IPR029058">
    <property type="entry name" value="AB_hydrolase_fold"/>
</dbReference>
<dbReference type="InParanoid" id="A0A7J7DUM8"/>
<dbReference type="EMBL" id="JAAARO010000003">
    <property type="protein sequence ID" value="KAF5750003.1"/>
    <property type="molecule type" value="Genomic_DNA"/>
</dbReference>
<evidence type="ECO:0000259" key="5">
    <source>
        <dbReference type="Pfam" id="PF03893"/>
    </source>
</evidence>